<dbReference type="InterPro" id="IPR036908">
    <property type="entry name" value="RlpA-like_sf"/>
</dbReference>
<feature type="signal peptide" evidence="1">
    <location>
        <begin position="1"/>
        <end position="17"/>
    </location>
</feature>
<reference evidence="3" key="1">
    <citation type="submission" date="2017-01" db="EMBL/GenBank/DDBJ databases">
        <title>Comparative genomics of anhydrobiosis in the tardigrade Hypsibius dujardini.</title>
        <authorList>
            <person name="Yoshida Y."/>
            <person name="Koutsovoulos G."/>
            <person name="Laetsch D."/>
            <person name="Stevens L."/>
            <person name="Kumar S."/>
            <person name="Horikawa D."/>
            <person name="Ishino K."/>
            <person name="Komine S."/>
            <person name="Tomita M."/>
            <person name="Blaxter M."/>
            <person name="Arakawa K."/>
        </authorList>
    </citation>
    <scope>NUCLEOTIDE SEQUENCE [LARGE SCALE GENOMIC DNA]</scope>
    <source>
        <strain evidence="3">Z151</strain>
    </source>
</reference>
<evidence type="ECO:0008006" key="4">
    <source>
        <dbReference type="Google" id="ProtNLM"/>
    </source>
</evidence>
<name>A0A1W0WV35_HYPEX</name>
<dbReference type="SUPFAM" id="SSF50685">
    <property type="entry name" value="Barwin-like endoglucanases"/>
    <property type="match status" value="1"/>
</dbReference>
<dbReference type="Proteomes" id="UP000192578">
    <property type="component" value="Unassembled WGS sequence"/>
</dbReference>
<proteinExistence type="predicted"/>
<evidence type="ECO:0000256" key="1">
    <source>
        <dbReference type="SAM" id="SignalP"/>
    </source>
</evidence>
<accession>A0A1W0WV35</accession>
<keyword evidence="1" id="KW-0732">Signal</keyword>
<evidence type="ECO:0000313" key="3">
    <source>
        <dbReference type="Proteomes" id="UP000192578"/>
    </source>
</evidence>
<sequence>MQTVVAVLLLTVCGAHAQYSGSSVSPVTGATTAVSSWSVKAWIFNHVIYSTGACKVDHSDVNFKGIALGAALWSANGQAAACGTCVTVSANGNSVKATVFDKSDAPVETFISFAVYRALWPQVLCSSLGLPPLSDITVQWTAC</sequence>
<dbReference type="Gene3D" id="2.40.40.10">
    <property type="entry name" value="RlpA-like domain"/>
    <property type="match status" value="1"/>
</dbReference>
<feature type="chain" id="PRO_5013048669" description="Barwin domain-containing protein" evidence="1">
    <location>
        <begin position="18"/>
        <end position="143"/>
    </location>
</feature>
<dbReference type="EMBL" id="MTYJ01000043">
    <property type="protein sequence ID" value="OQV19062.1"/>
    <property type="molecule type" value="Genomic_DNA"/>
</dbReference>
<protein>
    <recommendedName>
        <fullName evidence="4">Barwin domain-containing protein</fullName>
    </recommendedName>
</protein>
<gene>
    <name evidence="2" type="ORF">BV898_06915</name>
</gene>
<dbReference type="AlphaFoldDB" id="A0A1W0WV35"/>
<comment type="caution">
    <text evidence="2">The sequence shown here is derived from an EMBL/GenBank/DDBJ whole genome shotgun (WGS) entry which is preliminary data.</text>
</comment>
<evidence type="ECO:0000313" key="2">
    <source>
        <dbReference type="EMBL" id="OQV19062.1"/>
    </source>
</evidence>
<organism evidence="2 3">
    <name type="scientific">Hypsibius exemplaris</name>
    <name type="common">Freshwater tardigrade</name>
    <dbReference type="NCBI Taxonomy" id="2072580"/>
    <lineage>
        <taxon>Eukaryota</taxon>
        <taxon>Metazoa</taxon>
        <taxon>Ecdysozoa</taxon>
        <taxon>Tardigrada</taxon>
        <taxon>Eutardigrada</taxon>
        <taxon>Parachela</taxon>
        <taxon>Hypsibioidea</taxon>
        <taxon>Hypsibiidae</taxon>
        <taxon>Hypsibius</taxon>
    </lineage>
</organism>
<keyword evidence="3" id="KW-1185">Reference proteome</keyword>
<dbReference type="OrthoDB" id="406505at2759"/>